<dbReference type="InterPro" id="IPR007921">
    <property type="entry name" value="CHAP_dom"/>
</dbReference>
<feature type="signal peptide" evidence="1">
    <location>
        <begin position="1"/>
        <end position="30"/>
    </location>
</feature>
<protein>
    <submittedName>
        <fullName evidence="3">CHAP domain-containing protein</fullName>
    </submittedName>
</protein>
<name>A0A544YHD0_9ACTN</name>
<sequence length="228" mass="24027">MHVFNTWVRAALAGGALASAVLIAAPAAHADNPATGKGPAAAQTMPEIAARLPKITSTDVLTLARSQIGITENAKGGGTKFQHWYMSTPRARETLARDGGKLADYLNAPWCDMFVSWVGEQLGIAPVMGSDAYTVKHAQWFADHGRWGHTPKPGAVVFFAWSGSKDIDDIEHVGFVVKDNGDGTIQTIEGNTGDGGAVEARTRPTWQVAGYGYPMYPGNLSASASASS</sequence>
<evidence type="ECO:0000256" key="1">
    <source>
        <dbReference type="SAM" id="SignalP"/>
    </source>
</evidence>
<comment type="caution">
    <text evidence="3">The sequence shown here is derived from an EMBL/GenBank/DDBJ whole genome shotgun (WGS) entry which is preliminary data.</text>
</comment>
<dbReference type="Pfam" id="PF05257">
    <property type="entry name" value="CHAP"/>
    <property type="match status" value="1"/>
</dbReference>
<dbReference type="AlphaFoldDB" id="A0A544YHD0"/>
<dbReference type="PROSITE" id="PS50911">
    <property type="entry name" value="CHAP"/>
    <property type="match status" value="1"/>
</dbReference>
<proteinExistence type="predicted"/>
<organism evidence="3 4">
    <name type="scientific">Microbispora hainanensis</name>
    <dbReference type="NCBI Taxonomy" id="568844"/>
    <lineage>
        <taxon>Bacteria</taxon>
        <taxon>Bacillati</taxon>
        <taxon>Actinomycetota</taxon>
        <taxon>Actinomycetes</taxon>
        <taxon>Streptosporangiales</taxon>
        <taxon>Streptosporangiaceae</taxon>
        <taxon>Microbispora</taxon>
    </lineage>
</organism>
<feature type="chain" id="PRO_5021814653" evidence="1">
    <location>
        <begin position="31"/>
        <end position="228"/>
    </location>
</feature>
<evidence type="ECO:0000313" key="4">
    <source>
        <dbReference type="Proteomes" id="UP000316541"/>
    </source>
</evidence>
<evidence type="ECO:0000259" key="2">
    <source>
        <dbReference type="PROSITE" id="PS50911"/>
    </source>
</evidence>
<dbReference type="EMBL" id="VIRM01000052">
    <property type="protein sequence ID" value="TQS16149.1"/>
    <property type="molecule type" value="Genomic_DNA"/>
</dbReference>
<evidence type="ECO:0000313" key="3">
    <source>
        <dbReference type="EMBL" id="TQS16149.1"/>
    </source>
</evidence>
<dbReference type="SUPFAM" id="SSF54001">
    <property type="entry name" value="Cysteine proteinases"/>
    <property type="match status" value="1"/>
</dbReference>
<dbReference type="Gene3D" id="3.90.1720.10">
    <property type="entry name" value="endopeptidase domain like (from Nostoc punctiforme)"/>
    <property type="match status" value="1"/>
</dbReference>
<reference evidence="3 4" key="1">
    <citation type="submission" date="2019-07" db="EMBL/GenBank/DDBJ databases">
        <title>Microbispora hainanensis DSM 45428.</title>
        <authorList>
            <person name="Thawai C."/>
        </authorList>
    </citation>
    <scope>NUCLEOTIDE SEQUENCE [LARGE SCALE GENOMIC DNA]</scope>
    <source>
        <strain evidence="3 4">DSM 45428</strain>
    </source>
</reference>
<feature type="domain" description="Peptidase C51" evidence="2">
    <location>
        <begin position="86"/>
        <end position="215"/>
    </location>
</feature>
<accession>A0A544YHD0</accession>
<dbReference type="RefSeq" id="WP_142623928.1">
    <property type="nucleotide sequence ID" value="NZ_VIRM01000052.1"/>
</dbReference>
<keyword evidence="1" id="KW-0732">Signal</keyword>
<dbReference type="InterPro" id="IPR038765">
    <property type="entry name" value="Papain-like_cys_pep_sf"/>
</dbReference>
<gene>
    <name evidence="3" type="ORF">FLX08_31635</name>
</gene>
<dbReference type="Proteomes" id="UP000316541">
    <property type="component" value="Unassembled WGS sequence"/>
</dbReference>